<dbReference type="Gene3D" id="2.60.40.420">
    <property type="entry name" value="Cupredoxins - blue copper proteins"/>
    <property type="match status" value="1"/>
</dbReference>
<protein>
    <recommendedName>
        <fullName evidence="3">Copper binding protein, plastocyanin/azurin family</fullName>
    </recommendedName>
</protein>
<organism evidence="1 2">
    <name type="scientific">Archangium minus</name>
    <dbReference type="NCBI Taxonomy" id="83450"/>
    <lineage>
        <taxon>Bacteria</taxon>
        <taxon>Pseudomonadati</taxon>
        <taxon>Myxococcota</taxon>
        <taxon>Myxococcia</taxon>
        <taxon>Myxococcales</taxon>
        <taxon>Cystobacterineae</taxon>
        <taxon>Archangiaceae</taxon>
        <taxon>Archangium</taxon>
    </lineage>
</organism>
<gene>
    <name evidence="1" type="ORF">F0U60_13680</name>
</gene>
<evidence type="ECO:0000313" key="2">
    <source>
        <dbReference type="Proteomes" id="UP001611383"/>
    </source>
</evidence>
<dbReference type="EMBL" id="CP043494">
    <property type="protein sequence ID" value="WNG52374.1"/>
    <property type="molecule type" value="Genomic_DNA"/>
</dbReference>
<dbReference type="SUPFAM" id="SSF49503">
    <property type="entry name" value="Cupredoxins"/>
    <property type="match status" value="1"/>
</dbReference>
<dbReference type="InterPro" id="IPR008972">
    <property type="entry name" value="Cupredoxin"/>
</dbReference>
<name>A0ABY9XAE8_9BACT</name>
<keyword evidence="2" id="KW-1185">Reference proteome</keyword>
<proteinExistence type="predicted"/>
<sequence>MQTGGLDLKCLHAPVRRAGVFRSLLSLLALSTLLLFTPGCKEPAASQGGQATSTRPGVIVGRIRLSGTPPSLPPLPTIPSVASVCGASVPDRSIVVGAGGALAYAVVALADGAEAPAPDPEAPPAMLEQKQCAFEPPVLAARAGSLLEVRNSDAVFHNVDALAGSHKPILNVALPIEGSRVRWPLPSAPGVLEVRCDLHPWVSAVVRTFEHPWFTTTDASGHFRLEVPPGTHSVFLWHPRLPGVSRPISVRGGETVRLDHAWAAEELRQ</sequence>
<accession>A0ABY9XAE8</accession>
<evidence type="ECO:0008006" key="3">
    <source>
        <dbReference type="Google" id="ProtNLM"/>
    </source>
</evidence>
<dbReference type="InterPro" id="IPR013784">
    <property type="entry name" value="Carb-bd-like_fold"/>
</dbReference>
<reference evidence="1 2" key="1">
    <citation type="submission" date="2019-08" db="EMBL/GenBank/DDBJ databases">
        <title>Archangium and Cystobacter genomes.</title>
        <authorList>
            <person name="Chen I.-C.K."/>
            <person name="Wielgoss S."/>
        </authorList>
    </citation>
    <scope>NUCLEOTIDE SEQUENCE [LARGE SCALE GENOMIC DNA]</scope>
    <source>
        <strain evidence="1 2">Cbm 6</strain>
    </source>
</reference>
<dbReference type="SUPFAM" id="SSF49452">
    <property type="entry name" value="Starch-binding domain-like"/>
    <property type="match status" value="1"/>
</dbReference>
<evidence type="ECO:0000313" key="1">
    <source>
        <dbReference type="EMBL" id="WNG52374.1"/>
    </source>
</evidence>
<dbReference type="Proteomes" id="UP001611383">
    <property type="component" value="Chromosome"/>
</dbReference>